<keyword evidence="5" id="KW-1185">Reference proteome</keyword>
<dbReference type="GO" id="GO:0003677">
    <property type="term" value="F:DNA binding"/>
    <property type="evidence" value="ECO:0007669"/>
    <property type="project" value="InterPro"/>
</dbReference>
<feature type="domain" description="HTH psq-type" evidence="3">
    <location>
        <begin position="101"/>
        <end position="135"/>
    </location>
</feature>
<organism evidence="4 5">
    <name type="scientific">Mytilus edulis</name>
    <name type="common">Blue mussel</name>
    <dbReference type="NCBI Taxonomy" id="6550"/>
    <lineage>
        <taxon>Eukaryota</taxon>
        <taxon>Metazoa</taxon>
        <taxon>Spiralia</taxon>
        <taxon>Lophotrochozoa</taxon>
        <taxon>Mollusca</taxon>
        <taxon>Bivalvia</taxon>
        <taxon>Autobranchia</taxon>
        <taxon>Pteriomorphia</taxon>
        <taxon>Mytilida</taxon>
        <taxon>Mytiloidea</taxon>
        <taxon>Mytilidae</taxon>
        <taxon>Mytilinae</taxon>
        <taxon>Mytilus</taxon>
    </lineage>
</organism>
<feature type="coiled-coil region" evidence="1">
    <location>
        <begin position="618"/>
        <end position="659"/>
    </location>
</feature>
<feature type="domain" description="DDE-1" evidence="2">
    <location>
        <begin position="296"/>
        <end position="443"/>
    </location>
</feature>
<gene>
    <name evidence="4" type="ORF">MEDL_65513</name>
</gene>
<evidence type="ECO:0000313" key="4">
    <source>
        <dbReference type="EMBL" id="CAG2254003.1"/>
    </source>
</evidence>
<dbReference type="Proteomes" id="UP000683360">
    <property type="component" value="Unassembled WGS sequence"/>
</dbReference>
<keyword evidence="1" id="KW-0175">Coiled coil</keyword>
<comment type="caution">
    <text evidence="4">The sequence shown here is derived from an EMBL/GenBank/DDBJ whole genome shotgun (WGS) entry which is preliminary data.</text>
</comment>
<sequence>MSTCSELFKREIGIKSNLSTLIARNKLKECVKNECLFDTDQTFLLCFKLFDLSRNKYIAKLLIDIIEEDKTNDIGSIVFVARTLNVKGEKTKSKELKYDITALENAIRSVKSGEMSVRKAAQHFNVPKSTVGDRVTGKRDLEVGRGRKPALPLELEKSIVQSVKRASQLGVGLSRKQLLTRTGALVKKLKIKTPFKNSTPGKDWWQSLKERHPDLTIRKPEKTGALRCRMMNRQKVEAYFQDLGLILTQKNLLEKPKMIWNMDECGKSFEHNPVKVVAEKGAKNVPGRTSAISTHVTIVACVNAMGDKMSPLLVVKGKTERSIFGFNTQEAPSGTMWDYQESGWMDDRIGERWFKEIFLKQCGNDRPQILILDGHSSHESLALIQEGIKEDVVVLSLPPHTTHYLQPLDRTVFGPFSKQYDRACSEFLQQNILHKVDKWTFPTLFHTAWNSALRCGLGSAIPECAYLPSEPSQYTEQSNSVMKSTEAELPSTSASALGTSTEIEAIETMVPSGDGPVSNVNHSQILPLIADITDSLQQPEIDDPQHLLELILQNKIEVVATANEEGVAAVSDMWNAEVTSLFLPFSNVSENKKPTEVKKTKTASHQSHRLLTSEEVVQEKLLLAKKKEEKENKKLENKLKKAEREMKKVEQVLKKSNQCKISKCKKPKLE</sequence>
<dbReference type="InterPro" id="IPR007889">
    <property type="entry name" value="HTH_Psq"/>
</dbReference>
<evidence type="ECO:0000256" key="1">
    <source>
        <dbReference type="SAM" id="Coils"/>
    </source>
</evidence>
<dbReference type="EMBL" id="CAJPWZ010003202">
    <property type="protein sequence ID" value="CAG2254003.1"/>
    <property type="molecule type" value="Genomic_DNA"/>
</dbReference>
<dbReference type="PANTHER" id="PTHR19303">
    <property type="entry name" value="TRANSPOSON"/>
    <property type="match status" value="1"/>
</dbReference>
<evidence type="ECO:0000313" key="5">
    <source>
        <dbReference type="Proteomes" id="UP000683360"/>
    </source>
</evidence>
<dbReference type="Pfam" id="PF03184">
    <property type="entry name" value="DDE_1"/>
    <property type="match status" value="1"/>
</dbReference>
<evidence type="ECO:0000259" key="2">
    <source>
        <dbReference type="Pfam" id="PF03184"/>
    </source>
</evidence>
<accession>A0A8S3V8R1</accession>
<dbReference type="InterPro" id="IPR050863">
    <property type="entry name" value="CenT-Element_Derived"/>
</dbReference>
<name>A0A8S3V8R1_MYTED</name>
<reference evidence="4" key="1">
    <citation type="submission" date="2021-03" db="EMBL/GenBank/DDBJ databases">
        <authorList>
            <person name="Bekaert M."/>
        </authorList>
    </citation>
    <scope>NUCLEOTIDE SEQUENCE</scope>
</reference>
<dbReference type="InterPro" id="IPR009057">
    <property type="entry name" value="Homeodomain-like_sf"/>
</dbReference>
<protein>
    <recommendedName>
        <fullName evidence="6">HTH psq-type domain-containing protein</fullName>
    </recommendedName>
</protein>
<dbReference type="GO" id="GO:0005634">
    <property type="term" value="C:nucleus"/>
    <property type="evidence" value="ECO:0007669"/>
    <property type="project" value="TreeGrafter"/>
</dbReference>
<dbReference type="OrthoDB" id="6156430at2759"/>
<dbReference type="Gene3D" id="1.10.10.60">
    <property type="entry name" value="Homeodomain-like"/>
    <property type="match status" value="1"/>
</dbReference>
<dbReference type="InterPro" id="IPR004875">
    <property type="entry name" value="DDE_SF_endonuclease_dom"/>
</dbReference>
<dbReference type="Pfam" id="PF05225">
    <property type="entry name" value="HTH_psq"/>
    <property type="match status" value="1"/>
</dbReference>
<dbReference type="SUPFAM" id="SSF46689">
    <property type="entry name" value="Homeodomain-like"/>
    <property type="match status" value="1"/>
</dbReference>
<dbReference type="PANTHER" id="PTHR19303:SF74">
    <property type="entry name" value="POGO TRANSPOSABLE ELEMENT WITH KRAB DOMAIN"/>
    <property type="match status" value="1"/>
</dbReference>
<dbReference type="AlphaFoldDB" id="A0A8S3V8R1"/>
<proteinExistence type="predicted"/>
<evidence type="ECO:0000259" key="3">
    <source>
        <dbReference type="Pfam" id="PF05225"/>
    </source>
</evidence>
<evidence type="ECO:0008006" key="6">
    <source>
        <dbReference type="Google" id="ProtNLM"/>
    </source>
</evidence>